<proteinExistence type="predicted"/>
<dbReference type="AlphaFoldDB" id="A0A5Q0UHH6"/>
<dbReference type="Pfam" id="PF01850">
    <property type="entry name" value="PIN"/>
    <property type="match status" value="1"/>
</dbReference>
<feature type="domain" description="PIN" evidence="1">
    <location>
        <begin position="4"/>
        <end position="124"/>
    </location>
</feature>
<dbReference type="InterPro" id="IPR002716">
    <property type="entry name" value="PIN_dom"/>
</dbReference>
<sequence length="131" mass="15335">MDRYFLDTSFLIAFFDSGDEHHEKSRELMKEIKSEELVISDQIFSETVNTAFSKVGYKTARDCSRYLRKSQIKIMYLNEPGFQKACKLFRENEISFTDCSIISAMNLLGIEKLATFDNDFEKFQKTEIIPE</sequence>
<dbReference type="InterPro" id="IPR039018">
    <property type="entry name" value="VapC20-like"/>
</dbReference>
<dbReference type="EMBL" id="CP040089">
    <property type="protein sequence ID" value="QGA80811.1"/>
    <property type="molecule type" value="Genomic_DNA"/>
</dbReference>
<dbReference type="OrthoDB" id="76904at2157"/>
<dbReference type="KEGG" id="ncon:LC1Nh_0929"/>
<dbReference type="Gene3D" id="3.40.50.1010">
    <property type="entry name" value="5'-nuclease"/>
    <property type="match status" value="1"/>
</dbReference>
<accession>A0A5Q0UHH6</accession>
<organism evidence="2 3">
    <name type="scientific">Candidatus Nanohalobium constans</name>
    <dbReference type="NCBI Taxonomy" id="2565781"/>
    <lineage>
        <taxon>Archaea</taxon>
        <taxon>Candidatus Nanohalarchaeota</taxon>
        <taxon>Candidatus Nanohalobia</taxon>
        <taxon>Candidatus Nanohalobiales</taxon>
        <taxon>Candidatus Nanohalobiaceae</taxon>
        <taxon>Candidatus Nanohalobium</taxon>
    </lineage>
</organism>
<gene>
    <name evidence="2" type="ORF">LC1Nh_0929</name>
</gene>
<dbReference type="GO" id="GO:0004521">
    <property type="term" value="F:RNA endonuclease activity"/>
    <property type="evidence" value="ECO:0007669"/>
    <property type="project" value="InterPro"/>
</dbReference>
<dbReference type="GO" id="GO:0016075">
    <property type="term" value="P:rRNA catabolic process"/>
    <property type="evidence" value="ECO:0007669"/>
    <property type="project" value="TreeGrafter"/>
</dbReference>
<keyword evidence="3" id="KW-1185">Reference proteome</keyword>
<dbReference type="PANTHER" id="PTHR42188:SF1">
    <property type="entry name" value="23S RRNA-SPECIFIC ENDONUCLEASE VAPC20"/>
    <property type="match status" value="1"/>
</dbReference>
<dbReference type="PANTHER" id="PTHR42188">
    <property type="entry name" value="23S RRNA-SPECIFIC ENDONUCLEASE VAPC20"/>
    <property type="match status" value="1"/>
</dbReference>
<dbReference type="GeneID" id="42365320"/>
<dbReference type="SUPFAM" id="SSF88723">
    <property type="entry name" value="PIN domain-like"/>
    <property type="match status" value="1"/>
</dbReference>
<dbReference type="RefSeq" id="WP_153550553.1">
    <property type="nucleotide sequence ID" value="NZ_CP040089.1"/>
</dbReference>
<reference evidence="3" key="1">
    <citation type="submission" date="2019-05" db="EMBL/GenBank/DDBJ databases">
        <title>Candidatus Nanohalobium constans, a novel model system to study the DPANN nano-sized archaea: genomic and physiological characterization of a nanoarchaeon co-cultured with its chitinotrophic host.</title>
        <authorList>
            <person name="La Cono V."/>
            <person name="Arcadi E."/>
            <person name="Crisafi F."/>
            <person name="Denaro R."/>
            <person name="La Spada G."/>
            <person name="Messina E."/>
            <person name="Smedile F."/>
            <person name="Toshchakov S.V."/>
            <person name="Shevchenko M.A."/>
            <person name="Golyshin P.N."/>
            <person name="Golyshina O.V."/>
            <person name="Ferrer M."/>
            <person name="Rohde M."/>
            <person name="Mushegian A."/>
            <person name="Sorokin D.Y."/>
            <person name="Giuliano L."/>
            <person name="Yakimov M.M."/>
        </authorList>
    </citation>
    <scope>NUCLEOTIDE SEQUENCE [LARGE SCALE GENOMIC DNA]</scope>
    <source>
        <strain evidence="3">LC1Nh</strain>
    </source>
</reference>
<dbReference type="InterPro" id="IPR029060">
    <property type="entry name" value="PIN-like_dom_sf"/>
</dbReference>
<protein>
    <submittedName>
        <fullName evidence="2">PilT protein domain protein</fullName>
    </submittedName>
</protein>
<evidence type="ECO:0000313" key="3">
    <source>
        <dbReference type="Proteomes" id="UP000377803"/>
    </source>
</evidence>
<name>A0A5Q0UHH6_9ARCH</name>
<evidence type="ECO:0000259" key="1">
    <source>
        <dbReference type="Pfam" id="PF01850"/>
    </source>
</evidence>
<dbReference type="Proteomes" id="UP000377803">
    <property type="component" value="Chromosome"/>
</dbReference>
<evidence type="ECO:0000313" key="2">
    <source>
        <dbReference type="EMBL" id="QGA80811.1"/>
    </source>
</evidence>